<dbReference type="Pfam" id="PF00266">
    <property type="entry name" value="Aminotran_5"/>
    <property type="match status" value="1"/>
</dbReference>
<dbReference type="InterPro" id="IPR000192">
    <property type="entry name" value="Aminotrans_V_dom"/>
</dbReference>
<sequence>MRTLDAFRGLYDPVPGYLDAATCGLPTRATAAAVRDAVARWQAGTQDLAAYDEAVARSRAAFARLVGVDRTRVAVGAQVSPLVGTVAASLPDGAEVLTAEQDFSSLTYPFVALADRLTVRAVPLDRLADEVRPTTTLVAYSLVQSRDGAIADADAIGTAAAAVGARTLVDLTQAAGWLPVDAGAFDLTVCAAYKWLGAPRGTAFLTVPAGGPGDLRPTSAGWYAAQDVWSSVYGHDLRLAPDARRLDISPAWICWAGTAPALEAFDGVDLTEVRRWSAGLADRFRAGLGLEPTGSAIVRLPDDAEGSLRARLARAGCRTAGRGGGTRLAFHVWNDDADVERALEACPAGRAGAGARTG</sequence>
<reference evidence="2 3" key="1">
    <citation type="submission" date="2023-06" db="EMBL/GenBank/DDBJ databases">
        <title>Cellulomonas sp. MW4 Whole genome sequence.</title>
        <authorList>
            <person name="Park S."/>
        </authorList>
    </citation>
    <scope>NUCLEOTIDE SEQUENCE [LARGE SCALE GENOMIC DNA]</scope>
    <source>
        <strain evidence="2 3">MW4</strain>
    </source>
</reference>
<protein>
    <submittedName>
        <fullName evidence="2">Aminotransferase class V-fold PLP-dependent enzyme</fullName>
    </submittedName>
</protein>
<evidence type="ECO:0000313" key="2">
    <source>
        <dbReference type="EMBL" id="MDM7855331.1"/>
    </source>
</evidence>
<keyword evidence="3" id="KW-1185">Reference proteome</keyword>
<feature type="domain" description="Aminotransferase class V" evidence="1">
    <location>
        <begin position="53"/>
        <end position="288"/>
    </location>
</feature>
<dbReference type="RefSeq" id="WP_289455140.1">
    <property type="nucleotide sequence ID" value="NZ_JAUCGQ010000001.1"/>
</dbReference>
<organism evidence="2 3">
    <name type="scientific">Cellulomonas alba</name>
    <dbReference type="NCBI Taxonomy" id="3053467"/>
    <lineage>
        <taxon>Bacteria</taxon>
        <taxon>Bacillati</taxon>
        <taxon>Actinomycetota</taxon>
        <taxon>Actinomycetes</taxon>
        <taxon>Micrococcales</taxon>
        <taxon>Cellulomonadaceae</taxon>
        <taxon>Cellulomonas</taxon>
    </lineage>
</organism>
<accession>A0ABT7SGR1</accession>
<proteinExistence type="predicted"/>
<keyword evidence="2" id="KW-0032">Aminotransferase</keyword>
<name>A0ABT7SGR1_9CELL</name>
<dbReference type="InterPro" id="IPR015422">
    <property type="entry name" value="PyrdxlP-dep_Trfase_small"/>
</dbReference>
<dbReference type="Proteomes" id="UP001529338">
    <property type="component" value="Unassembled WGS sequence"/>
</dbReference>
<dbReference type="EMBL" id="JAUCGQ010000001">
    <property type="protein sequence ID" value="MDM7855331.1"/>
    <property type="molecule type" value="Genomic_DNA"/>
</dbReference>
<dbReference type="Gene3D" id="3.40.640.10">
    <property type="entry name" value="Type I PLP-dependent aspartate aminotransferase-like (Major domain)"/>
    <property type="match status" value="1"/>
</dbReference>
<evidence type="ECO:0000259" key="1">
    <source>
        <dbReference type="Pfam" id="PF00266"/>
    </source>
</evidence>
<dbReference type="PANTHER" id="PTHR43586">
    <property type="entry name" value="CYSTEINE DESULFURASE"/>
    <property type="match status" value="1"/>
</dbReference>
<gene>
    <name evidence="2" type="ORF">QRT04_10360</name>
</gene>
<dbReference type="InterPro" id="IPR015424">
    <property type="entry name" value="PyrdxlP-dep_Trfase"/>
</dbReference>
<dbReference type="SUPFAM" id="SSF53383">
    <property type="entry name" value="PLP-dependent transferases"/>
    <property type="match status" value="1"/>
</dbReference>
<dbReference type="Gene3D" id="3.90.1150.10">
    <property type="entry name" value="Aspartate Aminotransferase, domain 1"/>
    <property type="match status" value="1"/>
</dbReference>
<keyword evidence="2" id="KW-0808">Transferase</keyword>
<dbReference type="PANTHER" id="PTHR43586:SF21">
    <property type="entry name" value="PYRIDOXAL PHOSPHATE (PLP)-DEPENDENT ASPARTATE AMINOTRANSFERASE SUPERFAMILY"/>
    <property type="match status" value="1"/>
</dbReference>
<comment type="caution">
    <text evidence="2">The sequence shown here is derived from an EMBL/GenBank/DDBJ whole genome shotgun (WGS) entry which is preliminary data.</text>
</comment>
<dbReference type="GO" id="GO:0008483">
    <property type="term" value="F:transaminase activity"/>
    <property type="evidence" value="ECO:0007669"/>
    <property type="project" value="UniProtKB-KW"/>
</dbReference>
<dbReference type="InterPro" id="IPR015421">
    <property type="entry name" value="PyrdxlP-dep_Trfase_major"/>
</dbReference>
<evidence type="ECO:0000313" key="3">
    <source>
        <dbReference type="Proteomes" id="UP001529338"/>
    </source>
</evidence>